<feature type="binding site" evidence="6">
    <location>
        <position position="21"/>
    </location>
    <ligand>
        <name>S-adenosyl-L-methionine</name>
        <dbReference type="ChEBI" id="CHEBI:59789"/>
    </ligand>
</feature>
<evidence type="ECO:0000256" key="4">
    <source>
        <dbReference type="ARBA" id="ARBA00022679"/>
    </source>
</evidence>
<dbReference type="Proteomes" id="UP000314986">
    <property type="component" value="Unassembled WGS sequence"/>
</dbReference>
<dbReference type="InterPro" id="IPR016550">
    <property type="entry name" value="GuanidinoAc_N-MeTrfase"/>
</dbReference>
<organism evidence="8 9">
    <name type="scientific">Callorhinchus milii</name>
    <name type="common">Ghost shark</name>
    <dbReference type="NCBI Taxonomy" id="7868"/>
    <lineage>
        <taxon>Eukaryota</taxon>
        <taxon>Metazoa</taxon>
        <taxon>Chordata</taxon>
        <taxon>Craniata</taxon>
        <taxon>Vertebrata</taxon>
        <taxon>Chondrichthyes</taxon>
        <taxon>Holocephali</taxon>
        <taxon>Chimaeriformes</taxon>
        <taxon>Callorhinchidae</taxon>
        <taxon>Callorhinchus</taxon>
    </lineage>
</organism>
<evidence type="ECO:0000259" key="7">
    <source>
        <dbReference type="PROSITE" id="PS51559"/>
    </source>
</evidence>
<dbReference type="PANTHER" id="PTHR32379:SF1">
    <property type="entry name" value="GUANIDINOACETATE N-METHYLTRANSFERASE"/>
    <property type="match status" value="1"/>
</dbReference>
<evidence type="ECO:0000256" key="1">
    <source>
        <dbReference type="ARBA" id="ARBA00004820"/>
    </source>
</evidence>
<feature type="binding site" evidence="6">
    <location>
        <begin position="118"/>
        <end position="119"/>
    </location>
    <ligand>
        <name>S-adenosyl-L-methionine</name>
        <dbReference type="ChEBI" id="CHEBI:59789"/>
    </ligand>
</feature>
<reference evidence="8" key="4">
    <citation type="submission" date="2025-08" db="UniProtKB">
        <authorList>
            <consortium name="Ensembl"/>
        </authorList>
    </citation>
    <scope>IDENTIFICATION</scope>
</reference>
<feature type="binding site" evidence="6">
    <location>
        <begin position="172"/>
        <end position="173"/>
    </location>
    <ligand>
        <name>guanidinoacetate</name>
        <dbReference type="ChEBI" id="CHEBI:57742"/>
    </ligand>
</feature>
<feature type="binding site" evidence="6">
    <location>
        <position position="136"/>
    </location>
    <ligand>
        <name>S-adenosyl-L-methionine</name>
        <dbReference type="ChEBI" id="CHEBI:59789"/>
    </ligand>
</feature>
<dbReference type="GO" id="GO:0032259">
    <property type="term" value="P:methylation"/>
    <property type="evidence" value="ECO:0007669"/>
    <property type="project" value="UniProtKB-KW"/>
</dbReference>
<feature type="binding site" evidence="6">
    <location>
        <position position="51"/>
    </location>
    <ligand>
        <name>S-adenosyl-L-methionine</name>
        <dbReference type="ChEBI" id="CHEBI:59789"/>
    </ligand>
</feature>
<feature type="domain" description="RMT2" evidence="7">
    <location>
        <begin position="7"/>
        <end position="237"/>
    </location>
</feature>
<dbReference type="UniPathway" id="UPA00104">
    <property type="reaction ID" value="UER00580"/>
</dbReference>
<evidence type="ECO:0000256" key="3">
    <source>
        <dbReference type="ARBA" id="ARBA00022603"/>
    </source>
</evidence>
<dbReference type="EC" id="2.1.1.2" evidence="2"/>
<dbReference type="CTD" id="2593"/>
<evidence type="ECO:0000256" key="6">
    <source>
        <dbReference type="PIRSR" id="PIRSR009285-1"/>
    </source>
</evidence>
<keyword evidence="9" id="KW-1185">Reference proteome</keyword>
<dbReference type="GO" id="GO:0030731">
    <property type="term" value="F:guanidinoacetate N-methyltransferase activity"/>
    <property type="evidence" value="ECO:0007669"/>
    <property type="project" value="UniProtKB-EC"/>
</dbReference>
<reference evidence="9" key="2">
    <citation type="journal article" date="2007" name="PLoS Biol.">
        <title>Survey sequencing and comparative analysis of the elephant shark (Callorhinchus milii) genome.</title>
        <authorList>
            <person name="Venkatesh B."/>
            <person name="Kirkness E.F."/>
            <person name="Loh Y.H."/>
            <person name="Halpern A.L."/>
            <person name="Lee A.P."/>
            <person name="Johnson J."/>
            <person name="Dandona N."/>
            <person name="Viswanathan L.D."/>
            <person name="Tay A."/>
            <person name="Venter J.C."/>
            <person name="Strausberg R.L."/>
            <person name="Brenner S."/>
        </authorList>
    </citation>
    <scope>NUCLEOTIDE SEQUENCE [LARGE SCALE GENOMIC DNA]</scope>
</reference>
<keyword evidence="3" id="KW-0489">Methyltransferase</keyword>
<sequence length="237" mass="27139">MSELKATTPIFAEGENCKPDWRVANAEYNETDTHLEILGKPVMERWETPYMHSLATVAASKGGRVLEIGFGMAIAASKIESFNIEEHWIIECNNGVFERLQEWAKLQPHKIVPLKGLWEDVVPTLPDSHFDGILYDTYPLSEETWHTHQFSFIKAYASRLLKPGGVLTYCNLTSWGELLKNKYSDIEKMFQETQVSHLVEAGFKKENVKTSVMDIVPPSDCRYYSFHKMITPTVIKH</sequence>
<dbReference type="InParanoid" id="A0A4W3GT22"/>
<protein>
    <recommendedName>
        <fullName evidence="2">guanidinoacetate N-methyltransferase</fullName>
        <ecNumber evidence="2">2.1.1.2</ecNumber>
    </recommendedName>
</protein>
<dbReference type="FunFam" id="3.40.50.150:FF:000096">
    <property type="entry name" value="Guanidinoacetate N-methyltransferase"/>
    <property type="match status" value="1"/>
</dbReference>
<dbReference type="KEGG" id="cmk:103181936"/>
<dbReference type="GO" id="GO:0006601">
    <property type="term" value="P:creatine biosynthetic process"/>
    <property type="evidence" value="ECO:0007669"/>
    <property type="project" value="UniProtKB-UniPathway"/>
</dbReference>
<dbReference type="RefSeq" id="XP_007896924.1">
    <property type="nucleotide sequence ID" value="XM_007898733.2"/>
</dbReference>
<keyword evidence="5 6" id="KW-0949">S-adenosyl-L-methionine</keyword>
<name>A0A4W3GT22_CALMI</name>
<dbReference type="InterPro" id="IPR026480">
    <property type="entry name" value="RMT2_dom"/>
</dbReference>
<dbReference type="AlphaFoldDB" id="A0A4W3GT22"/>
<evidence type="ECO:0000313" key="8">
    <source>
        <dbReference type="Ensembl" id="ENSCMIP00000006736.1"/>
    </source>
</evidence>
<dbReference type="Gene3D" id="3.40.50.150">
    <property type="entry name" value="Vaccinia Virus protein VP39"/>
    <property type="match status" value="1"/>
</dbReference>
<reference evidence="8" key="5">
    <citation type="submission" date="2025-09" db="UniProtKB">
        <authorList>
            <consortium name="Ensembl"/>
        </authorList>
    </citation>
    <scope>IDENTIFICATION</scope>
</reference>
<dbReference type="Ensembl" id="ENSCMIT00000006949.1">
    <property type="protein sequence ID" value="ENSCMIP00000006736.1"/>
    <property type="gene ID" value="ENSCMIG00000003767.1"/>
</dbReference>
<comment type="pathway">
    <text evidence="1">Amine and polyamine biosynthesis; creatine biosynthesis; creatine from L-arginine and glycine: step 2/2.</text>
</comment>
<feature type="binding site" evidence="6">
    <location>
        <begin position="70"/>
        <end position="75"/>
    </location>
    <ligand>
        <name>S-adenosyl-L-methionine</name>
        <dbReference type="ChEBI" id="CHEBI:59789"/>
    </ligand>
</feature>
<dbReference type="GO" id="GO:0005634">
    <property type="term" value="C:nucleus"/>
    <property type="evidence" value="ECO:0007669"/>
    <property type="project" value="TreeGrafter"/>
</dbReference>
<dbReference type="STRING" id="7868.ENSCMIP00000006736"/>
<dbReference type="CDD" id="cd02440">
    <property type="entry name" value="AdoMet_MTases"/>
    <property type="match status" value="1"/>
</dbReference>
<keyword evidence="4" id="KW-0808">Transferase</keyword>
<dbReference type="SUPFAM" id="SSF53335">
    <property type="entry name" value="S-adenosyl-L-methionine-dependent methyltransferases"/>
    <property type="match status" value="1"/>
</dbReference>
<dbReference type="OrthoDB" id="19014at2759"/>
<dbReference type="GO" id="GO:0005737">
    <property type="term" value="C:cytoplasm"/>
    <property type="evidence" value="ECO:0007669"/>
    <property type="project" value="TreeGrafter"/>
</dbReference>
<gene>
    <name evidence="8" type="primary">gamt</name>
</gene>
<proteinExistence type="predicted"/>
<dbReference type="InterPro" id="IPR029063">
    <property type="entry name" value="SAM-dependent_MTases_sf"/>
</dbReference>
<feature type="binding site" evidence="6">
    <location>
        <position position="43"/>
    </location>
    <ligand>
        <name>guanidinoacetate</name>
        <dbReference type="ChEBI" id="CHEBI:57742"/>
    </ligand>
</feature>
<evidence type="ECO:0000256" key="5">
    <source>
        <dbReference type="ARBA" id="ARBA00022691"/>
    </source>
</evidence>
<dbReference type="PANTHER" id="PTHR32379">
    <property type="entry name" value="GUANIDINOACETATE N-METHYLTRANSFERASE"/>
    <property type="match status" value="1"/>
</dbReference>
<reference evidence="9" key="1">
    <citation type="journal article" date="2006" name="Science">
        <title>Ancient noncoding elements conserved in the human genome.</title>
        <authorList>
            <person name="Venkatesh B."/>
            <person name="Kirkness E.F."/>
            <person name="Loh Y.H."/>
            <person name="Halpern A.L."/>
            <person name="Lee A.P."/>
            <person name="Johnson J."/>
            <person name="Dandona N."/>
            <person name="Viswanathan L.D."/>
            <person name="Tay A."/>
            <person name="Venter J.C."/>
            <person name="Strausberg R.L."/>
            <person name="Brenner S."/>
        </authorList>
    </citation>
    <scope>NUCLEOTIDE SEQUENCE [LARGE SCALE GENOMIC DNA]</scope>
</reference>
<dbReference type="GeneID" id="103181936"/>
<dbReference type="OMA" id="HKMITPT"/>
<reference evidence="9" key="3">
    <citation type="journal article" date="2014" name="Nature">
        <title>Elephant shark genome provides unique insights into gnathostome evolution.</title>
        <authorList>
            <consortium name="International Elephant Shark Genome Sequencing Consortium"/>
            <person name="Venkatesh B."/>
            <person name="Lee A.P."/>
            <person name="Ravi V."/>
            <person name="Maurya A.K."/>
            <person name="Lian M.M."/>
            <person name="Swann J.B."/>
            <person name="Ohta Y."/>
            <person name="Flajnik M.F."/>
            <person name="Sutoh Y."/>
            <person name="Kasahara M."/>
            <person name="Hoon S."/>
            <person name="Gangu V."/>
            <person name="Roy S.W."/>
            <person name="Irimia M."/>
            <person name="Korzh V."/>
            <person name="Kondrychyn I."/>
            <person name="Lim Z.W."/>
            <person name="Tay B.H."/>
            <person name="Tohari S."/>
            <person name="Kong K.W."/>
            <person name="Ho S."/>
            <person name="Lorente-Galdos B."/>
            <person name="Quilez J."/>
            <person name="Marques-Bonet T."/>
            <person name="Raney B.J."/>
            <person name="Ingham P.W."/>
            <person name="Tay A."/>
            <person name="Hillier L.W."/>
            <person name="Minx P."/>
            <person name="Boehm T."/>
            <person name="Wilson R.K."/>
            <person name="Brenner S."/>
            <person name="Warren W.C."/>
        </authorList>
    </citation>
    <scope>NUCLEOTIDE SEQUENCE [LARGE SCALE GENOMIC DNA]</scope>
</reference>
<feature type="binding site" evidence="6">
    <location>
        <position position="47"/>
    </location>
    <ligand>
        <name>guanidinoacetate</name>
        <dbReference type="ChEBI" id="CHEBI:57742"/>
    </ligand>
</feature>
<dbReference type="PROSITE" id="PS51559">
    <property type="entry name" value="SAM_RMT2"/>
    <property type="match status" value="1"/>
</dbReference>
<dbReference type="InterPro" id="IPR051038">
    <property type="entry name" value="RMT2/GAMT_Mtase"/>
</dbReference>
<evidence type="ECO:0000313" key="9">
    <source>
        <dbReference type="Proteomes" id="UP000314986"/>
    </source>
</evidence>
<dbReference type="PIRSF" id="PIRSF009285">
    <property type="entry name" value="GAMT"/>
    <property type="match status" value="1"/>
</dbReference>
<evidence type="ECO:0000256" key="2">
    <source>
        <dbReference type="ARBA" id="ARBA00012887"/>
    </source>
</evidence>
<accession>A0A4W3GT22</accession>
<dbReference type="GeneTree" id="ENSGT00390000018061"/>
<feature type="binding site" evidence="6">
    <location>
        <position position="136"/>
    </location>
    <ligand>
        <name>guanidinoacetate</name>
        <dbReference type="ChEBI" id="CHEBI:57742"/>
    </ligand>
</feature>